<reference evidence="1 2" key="1">
    <citation type="submission" date="2019-03" db="EMBL/GenBank/DDBJ databases">
        <title>Metabolic potential of uncultured bacteria and archaea associated with petroleum seepage in deep-sea sediments.</title>
        <authorList>
            <person name="Dong X."/>
            <person name="Hubert C."/>
        </authorList>
    </citation>
    <scope>NUCLEOTIDE SEQUENCE [LARGE SCALE GENOMIC DNA]</scope>
    <source>
        <strain evidence="1">E44_bin18</strain>
    </source>
</reference>
<name>A0A523UZ07_UNCT6</name>
<evidence type="ECO:0000313" key="1">
    <source>
        <dbReference type="EMBL" id="TET47766.1"/>
    </source>
</evidence>
<gene>
    <name evidence="1" type="ORF">E3J62_00400</name>
</gene>
<protein>
    <submittedName>
        <fullName evidence="1">Uncharacterized protein</fullName>
    </submittedName>
</protein>
<evidence type="ECO:0000313" key="2">
    <source>
        <dbReference type="Proteomes" id="UP000315525"/>
    </source>
</evidence>
<accession>A0A523UZ07</accession>
<dbReference type="Proteomes" id="UP000315525">
    <property type="component" value="Unassembled WGS sequence"/>
</dbReference>
<comment type="caution">
    <text evidence="1">The sequence shown here is derived from an EMBL/GenBank/DDBJ whole genome shotgun (WGS) entry which is preliminary data.</text>
</comment>
<dbReference type="EMBL" id="SOJN01000009">
    <property type="protein sequence ID" value="TET47766.1"/>
    <property type="molecule type" value="Genomic_DNA"/>
</dbReference>
<dbReference type="AlphaFoldDB" id="A0A523UZ07"/>
<sequence length="261" mass="30049">MVKRSIFGLIYLGGSWWYLHERKEGDWITHENKSGRKKSFIKEAIEGLLQHLKEYDMFVTCRAAEELGEFLKKTKDRGGAPRLTKDEANELGGIMSALDKTFQAEAKGIHSFFTTDKRISVDKLTTKHEALFPQGVFNELPEIAKHDVKEAGMCIAFERSTAAAFHILRATEEVLRKFYCRVVKQKRVKTLNWGNITADWVKKRKRPSTTTFGNLDYIRENFRNPTIHPEARYDIEGAQSLFNLCTDVISKMISDPLWKKG</sequence>
<organism evidence="1 2">
    <name type="scientific">candidate division TA06 bacterium</name>
    <dbReference type="NCBI Taxonomy" id="2250710"/>
    <lineage>
        <taxon>Bacteria</taxon>
        <taxon>Bacteria division TA06</taxon>
    </lineage>
</organism>
<proteinExistence type="predicted"/>